<accession>A0A3P3TA94</accession>
<dbReference type="PANTHER" id="PTHR39639:SF1">
    <property type="entry name" value="DUF262 DOMAIN-CONTAINING PROTEIN"/>
    <property type="match status" value="1"/>
</dbReference>
<gene>
    <name evidence="1" type="ORF">EHV15_35980</name>
</gene>
<dbReference type="OrthoDB" id="2665513at2"/>
<keyword evidence="2" id="KW-1185">Reference proteome</keyword>
<dbReference type="RefSeq" id="WP_128636064.1">
    <property type="nucleotide sequence ID" value="NZ_RRCN01000002.1"/>
</dbReference>
<dbReference type="Proteomes" id="UP000267017">
    <property type="component" value="Unassembled WGS sequence"/>
</dbReference>
<sequence length="371" mass="43349">MINLEKYPELTVLSLQEVVEMTQSEDFDPDEQGFMFGIKFQSEDWTLDEFLERQNLFKFDDPVQRGTDAWSSRKRSEGIASILMRIELGPIKVQKISHNKKLYRNVIDGGNRLASQRAYIKNEWALDPETYIFGELNGEKILIDVSGAYFNDLPKMFQRRITGYSFQVHLYSMDDEMKNEMFYRWNNYEPHTSSELKRAHMSAIMQETVNNALKMNFTKIGFKDWRVNRSQHMEPLLQGFALIETNNQTSLKEDVINDMLIKNKFSPKTLLLVSKITPFLEEVCLTFEETKLAKKIFHKKHKPTLLYVASQAPKDLPVEVFAAWANKFFIEDIAESGYNNFGGDTRESNVQKRNEIALNHFKEYILLQTEA</sequence>
<proteinExistence type="predicted"/>
<evidence type="ECO:0008006" key="3">
    <source>
        <dbReference type="Google" id="ProtNLM"/>
    </source>
</evidence>
<protein>
    <recommendedName>
        <fullName evidence="3">DUF262 domain-containing protein</fullName>
    </recommendedName>
</protein>
<dbReference type="PANTHER" id="PTHR39639">
    <property type="entry name" value="CHROMOSOME 16, WHOLE GENOME SHOTGUN SEQUENCE"/>
    <property type="match status" value="1"/>
</dbReference>
<dbReference type="AlphaFoldDB" id="A0A3P3TA94"/>
<comment type="caution">
    <text evidence="1">The sequence shown here is derived from an EMBL/GenBank/DDBJ whole genome shotgun (WGS) entry which is preliminary data.</text>
</comment>
<evidence type="ECO:0000313" key="1">
    <source>
        <dbReference type="EMBL" id="RRJ54971.1"/>
    </source>
</evidence>
<reference evidence="1 2" key="1">
    <citation type="submission" date="2018-11" db="EMBL/GenBank/DDBJ databases">
        <title>Genome sequencing of Paenibacillus sp. KCOM 3021 (= ChDC PVNT-B20).</title>
        <authorList>
            <person name="Kook J.-K."/>
            <person name="Park S.-N."/>
            <person name="Lim Y.K."/>
        </authorList>
    </citation>
    <scope>NUCLEOTIDE SEQUENCE [LARGE SCALE GENOMIC DNA]</scope>
    <source>
        <strain evidence="1 2">KCOM 3021</strain>
    </source>
</reference>
<dbReference type="EMBL" id="RRCN01000002">
    <property type="protein sequence ID" value="RRJ54971.1"/>
    <property type="molecule type" value="Genomic_DNA"/>
</dbReference>
<evidence type="ECO:0000313" key="2">
    <source>
        <dbReference type="Proteomes" id="UP000267017"/>
    </source>
</evidence>
<organism evidence="1 2">
    <name type="scientific">Paenibacillus oralis</name>
    <dbReference type="NCBI Taxonomy" id="2490856"/>
    <lineage>
        <taxon>Bacteria</taxon>
        <taxon>Bacillati</taxon>
        <taxon>Bacillota</taxon>
        <taxon>Bacilli</taxon>
        <taxon>Bacillales</taxon>
        <taxon>Paenibacillaceae</taxon>
        <taxon>Paenibacillus</taxon>
    </lineage>
</organism>
<name>A0A3P3TA94_9BACL</name>